<keyword evidence="2" id="KW-1133">Transmembrane helix</keyword>
<feature type="transmembrane region" description="Helical" evidence="2">
    <location>
        <begin position="276"/>
        <end position="296"/>
    </location>
</feature>
<accession>A0A9W7C8F1</accession>
<comment type="caution">
    <text evidence="3">The sequence shown here is derived from an EMBL/GenBank/DDBJ whole genome shotgun (WGS) entry which is preliminary data.</text>
</comment>
<evidence type="ECO:0000256" key="1">
    <source>
        <dbReference type="SAM" id="MobiDB-lite"/>
    </source>
</evidence>
<keyword evidence="2" id="KW-0472">Membrane</keyword>
<organism evidence="3 4">
    <name type="scientific">Triparma laevis f. longispina</name>
    <dbReference type="NCBI Taxonomy" id="1714387"/>
    <lineage>
        <taxon>Eukaryota</taxon>
        <taxon>Sar</taxon>
        <taxon>Stramenopiles</taxon>
        <taxon>Ochrophyta</taxon>
        <taxon>Bolidophyceae</taxon>
        <taxon>Parmales</taxon>
        <taxon>Triparmaceae</taxon>
        <taxon>Triparma</taxon>
    </lineage>
</organism>
<dbReference type="OrthoDB" id="199435at2759"/>
<feature type="transmembrane region" description="Helical" evidence="2">
    <location>
        <begin position="316"/>
        <end position="337"/>
    </location>
</feature>
<sequence>MLNRHRIAPNVQSQDSTKIRMRQRRSSLDSFSLDDVQSTSFRNDLLKEAWAMRLLWTCAGINCPSLGEEPKISPALKIARGSMVVVSLSYWVITATCLFGAGHFHTPIFMLTIAFLVGLPSQLLCWHYHDQHSLHLLLMISILKTHKQKVFKFVNYGYGLVLGAAGGAMLYIPTAFGFLDLETMRIDDYLFGETSFQSRLFWWVTGYVSLACWVPAGFSLVLSCCSIMAGHYVECEKHRDRCLNDFRVYIGEGDALYDLQVIFLRITQTSSSWSKCVLWSLAASSICFFYMLVTYLSGEGFLYSVYPPLGIMLPALWSTAFAAGAVTSRFVRIYIAINTRSPLLLQRNGEEEEAAGVTSERGRRETNANKLLMTGGVSLSITTGIGGKISGINKDLIKEDGENGDGGKEKEEEEEMGEKENGVHFSASPNIEEGNWVLSPEFGEYKDAHLLLMELCKHFEDIFGIRIFGLKITAAQLLQIATFYGTGATLILQNSGKVSLGAE</sequence>
<dbReference type="Proteomes" id="UP001165122">
    <property type="component" value="Unassembled WGS sequence"/>
</dbReference>
<feature type="compositionally biased region" description="Basic and acidic residues" evidence="1">
    <location>
        <begin position="397"/>
        <end position="410"/>
    </location>
</feature>
<dbReference type="EMBL" id="BRXW01000031">
    <property type="protein sequence ID" value="GMI01168.1"/>
    <property type="molecule type" value="Genomic_DNA"/>
</dbReference>
<feature type="transmembrane region" description="Helical" evidence="2">
    <location>
        <begin position="200"/>
        <end position="229"/>
    </location>
</feature>
<feature type="region of interest" description="Disordered" evidence="1">
    <location>
        <begin position="1"/>
        <end position="23"/>
    </location>
</feature>
<feature type="transmembrane region" description="Helical" evidence="2">
    <location>
        <begin position="150"/>
        <end position="172"/>
    </location>
</feature>
<feature type="region of interest" description="Disordered" evidence="1">
    <location>
        <begin position="397"/>
        <end position="425"/>
    </location>
</feature>
<keyword evidence="2" id="KW-0812">Transmembrane</keyword>
<gene>
    <name evidence="3" type="ORF">TrLO_g3852</name>
</gene>
<evidence type="ECO:0000256" key="2">
    <source>
        <dbReference type="SAM" id="Phobius"/>
    </source>
</evidence>
<name>A0A9W7C8F1_9STRA</name>
<dbReference type="AlphaFoldDB" id="A0A9W7C8F1"/>
<feature type="transmembrane region" description="Helical" evidence="2">
    <location>
        <begin position="81"/>
        <end position="102"/>
    </location>
</feature>
<evidence type="ECO:0000313" key="4">
    <source>
        <dbReference type="Proteomes" id="UP001165122"/>
    </source>
</evidence>
<keyword evidence="4" id="KW-1185">Reference proteome</keyword>
<evidence type="ECO:0000313" key="3">
    <source>
        <dbReference type="EMBL" id="GMI01168.1"/>
    </source>
</evidence>
<reference evidence="4" key="1">
    <citation type="journal article" date="2023" name="Commun. Biol.">
        <title>Genome analysis of Parmales, the sister group of diatoms, reveals the evolutionary specialization of diatoms from phago-mixotrophs to photoautotrophs.</title>
        <authorList>
            <person name="Ban H."/>
            <person name="Sato S."/>
            <person name="Yoshikawa S."/>
            <person name="Yamada K."/>
            <person name="Nakamura Y."/>
            <person name="Ichinomiya M."/>
            <person name="Sato N."/>
            <person name="Blanc-Mathieu R."/>
            <person name="Endo H."/>
            <person name="Kuwata A."/>
            <person name="Ogata H."/>
        </authorList>
    </citation>
    <scope>NUCLEOTIDE SEQUENCE [LARGE SCALE GENOMIC DNA]</scope>
    <source>
        <strain evidence="4">NIES 3700</strain>
    </source>
</reference>
<feature type="transmembrane region" description="Helical" evidence="2">
    <location>
        <begin position="108"/>
        <end position="129"/>
    </location>
</feature>
<proteinExistence type="predicted"/>
<protein>
    <submittedName>
        <fullName evidence="3">Uncharacterized protein</fullName>
    </submittedName>
</protein>